<name>G5AFN4_PHYSP</name>
<evidence type="ECO:0000313" key="1">
    <source>
        <dbReference type="EMBL" id="EGZ06024.1"/>
    </source>
</evidence>
<sequence>MDTRVWEIYLRSLLACHITKDAVLLVDNLDCQVSAASEAIVTDELGCKLQSLPKNATSVCQPLDVGKTAKDKRIETINRTIKAWESFKPKTIRSAFNKALLTNF</sequence>
<dbReference type="GeneID" id="20661807"/>
<gene>
    <name evidence="1" type="ORF">PHYSODRAFT_532947</name>
</gene>
<keyword evidence="2" id="KW-1185">Reference proteome</keyword>
<protein>
    <recommendedName>
        <fullName evidence="3">DDE-1 domain-containing protein</fullName>
    </recommendedName>
</protein>
<dbReference type="Proteomes" id="UP000002640">
    <property type="component" value="Unassembled WGS sequence"/>
</dbReference>
<dbReference type="AlphaFoldDB" id="G5AFN4"/>
<proteinExistence type="predicted"/>
<reference evidence="1 2" key="1">
    <citation type="journal article" date="2006" name="Science">
        <title>Phytophthora genome sequences uncover evolutionary origins and mechanisms of pathogenesis.</title>
        <authorList>
            <person name="Tyler B.M."/>
            <person name="Tripathy S."/>
            <person name="Zhang X."/>
            <person name="Dehal P."/>
            <person name="Jiang R.H."/>
            <person name="Aerts A."/>
            <person name="Arredondo F.D."/>
            <person name="Baxter L."/>
            <person name="Bensasson D."/>
            <person name="Beynon J.L."/>
            <person name="Chapman J."/>
            <person name="Damasceno C.M."/>
            <person name="Dorrance A.E."/>
            <person name="Dou D."/>
            <person name="Dickerman A.W."/>
            <person name="Dubchak I.L."/>
            <person name="Garbelotto M."/>
            <person name="Gijzen M."/>
            <person name="Gordon S.G."/>
            <person name="Govers F."/>
            <person name="Grunwald N.J."/>
            <person name="Huang W."/>
            <person name="Ivors K.L."/>
            <person name="Jones R.W."/>
            <person name="Kamoun S."/>
            <person name="Krampis K."/>
            <person name="Lamour K.H."/>
            <person name="Lee M.K."/>
            <person name="McDonald W.H."/>
            <person name="Medina M."/>
            <person name="Meijer H.J."/>
            <person name="Nordberg E.K."/>
            <person name="Maclean D.J."/>
            <person name="Ospina-Giraldo M.D."/>
            <person name="Morris P.F."/>
            <person name="Phuntumart V."/>
            <person name="Putnam N.H."/>
            <person name="Rash S."/>
            <person name="Rose J.K."/>
            <person name="Sakihama Y."/>
            <person name="Salamov A.A."/>
            <person name="Savidor A."/>
            <person name="Scheuring C.F."/>
            <person name="Smith B.M."/>
            <person name="Sobral B.W."/>
            <person name="Terry A."/>
            <person name="Torto-Alalibo T.A."/>
            <person name="Win J."/>
            <person name="Xu Z."/>
            <person name="Zhang H."/>
            <person name="Grigoriev I.V."/>
            <person name="Rokhsar D.S."/>
            <person name="Boore J.L."/>
        </authorList>
    </citation>
    <scope>NUCLEOTIDE SEQUENCE [LARGE SCALE GENOMIC DNA]</scope>
    <source>
        <strain evidence="1 2">P6497</strain>
    </source>
</reference>
<evidence type="ECO:0000313" key="2">
    <source>
        <dbReference type="Proteomes" id="UP000002640"/>
    </source>
</evidence>
<evidence type="ECO:0008006" key="3">
    <source>
        <dbReference type="Google" id="ProtNLM"/>
    </source>
</evidence>
<dbReference type="EMBL" id="JH159165">
    <property type="protein sequence ID" value="EGZ06024.1"/>
    <property type="molecule type" value="Genomic_DNA"/>
</dbReference>
<dbReference type="RefSeq" id="XP_009538885.1">
    <property type="nucleotide sequence ID" value="XM_009540590.1"/>
</dbReference>
<dbReference type="OMA" id="ACHITKD"/>
<accession>G5AFN4</accession>
<dbReference type="KEGG" id="psoj:PHYSODRAFT_532947"/>
<dbReference type="InParanoid" id="G5AFN4"/>
<organism evidence="1 2">
    <name type="scientific">Phytophthora sojae (strain P6497)</name>
    <name type="common">Soybean stem and root rot agent</name>
    <name type="synonym">Phytophthora megasperma f. sp. glycines</name>
    <dbReference type="NCBI Taxonomy" id="1094619"/>
    <lineage>
        <taxon>Eukaryota</taxon>
        <taxon>Sar</taxon>
        <taxon>Stramenopiles</taxon>
        <taxon>Oomycota</taxon>
        <taxon>Peronosporomycetes</taxon>
        <taxon>Peronosporales</taxon>
        <taxon>Peronosporaceae</taxon>
        <taxon>Phytophthora</taxon>
    </lineage>
</organism>